<dbReference type="HOGENOM" id="CLU_346650_0_0_1"/>
<organism evidence="1 2">
    <name type="scientific">Paramecium tetraurelia</name>
    <dbReference type="NCBI Taxonomy" id="5888"/>
    <lineage>
        <taxon>Eukaryota</taxon>
        <taxon>Sar</taxon>
        <taxon>Alveolata</taxon>
        <taxon>Ciliophora</taxon>
        <taxon>Intramacronucleata</taxon>
        <taxon>Oligohymenophorea</taxon>
        <taxon>Peniculida</taxon>
        <taxon>Parameciidae</taxon>
        <taxon>Paramecium</taxon>
    </lineage>
</organism>
<dbReference type="GeneID" id="5028322"/>
<dbReference type="OMA" id="YKNAFLR"/>
<proteinExistence type="predicted"/>
<dbReference type="EMBL" id="CT868207">
    <property type="protein sequence ID" value="CAK75140.1"/>
    <property type="molecule type" value="Genomic_DNA"/>
</dbReference>
<dbReference type="AlphaFoldDB" id="A0CWH3"/>
<dbReference type="OrthoDB" id="294932at2759"/>
<dbReference type="KEGG" id="ptm:GSPATT00001343001"/>
<accession>A0CWH3</accession>
<protein>
    <recommendedName>
        <fullName evidence="3">Armadillo-type fold</fullName>
    </recommendedName>
</protein>
<dbReference type="InParanoid" id="A0CWH3"/>
<evidence type="ECO:0000313" key="2">
    <source>
        <dbReference type="Proteomes" id="UP000000600"/>
    </source>
</evidence>
<gene>
    <name evidence="1" type="ORF">GSPATT00001343001</name>
</gene>
<dbReference type="Proteomes" id="UP000000600">
    <property type="component" value="Unassembled WGS sequence"/>
</dbReference>
<evidence type="ECO:0008006" key="3">
    <source>
        <dbReference type="Google" id="ProtNLM"/>
    </source>
</evidence>
<keyword evidence="2" id="KW-1185">Reference proteome</keyword>
<dbReference type="RefSeq" id="XP_001442537.1">
    <property type="nucleotide sequence ID" value="XM_001442500.1"/>
</dbReference>
<evidence type="ECO:0000313" key="1">
    <source>
        <dbReference type="EMBL" id="CAK75140.1"/>
    </source>
</evidence>
<reference evidence="1 2" key="1">
    <citation type="journal article" date="2006" name="Nature">
        <title>Global trends of whole-genome duplications revealed by the ciliate Paramecium tetraurelia.</title>
        <authorList>
            <consortium name="Genoscope"/>
            <person name="Aury J.-M."/>
            <person name="Jaillon O."/>
            <person name="Duret L."/>
            <person name="Noel B."/>
            <person name="Jubin C."/>
            <person name="Porcel B.M."/>
            <person name="Segurens B."/>
            <person name="Daubin V."/>
            <person name="Anthouard V."/>
            <person name="Aiach N."/>
            <person name="Arnaiz O."/>
            <person name="Billaut A."/>
            <person name="Beisson J."/>
            <person name="Blanc I."/>
            <person name="Bouhouche K."/>
            <person name="Camara F."/>
            <person name="Duharcourt S."/>
            <person name="Guigo R."/>
            <person name="Gogendeau D."/>
            <person name="Katinka M."/>
            <person name="Keller A.-M."/>
            <person name="Kissmehl R."/>
            <person name="Klotz C."/>
            <person name="Koll F."/>
            <person name="Le Moue A."/>
            <person name="Lepere C."/>
            <person name="Malinsky S."/>
            <person name="Nowacki M."/>
            <person name="Nowak J.K."/>
            <person name="Plattner H."/>
            <person name="Poulain J."/>
            <person name="Ruiz F."/>
            <person name="Serrano V."/>
            <person name="Zagulski M."/>
            <person name="Dessen P."/>
            <person name="Betermier M."/>
            <person name="Weissenbach J."/>
            <person name="Scarpelli C."/>
            <person name="Schachter V."/>
            <person name="Sperling L."/>
            <person name="Meyer E."/>
            <person name="Cohen J."/>
            <person name="Wincker P."/>
        </authorList>
    </citation>
    <scope>NUCLEOTIDE SEQUENCE [LARGE SCALE GENOMIC DNA]</scope>
    <source>
        <strain evidence="1 2">Stock d4-2</strain>
    </source>
</reference>
<name>A0CWH3_PARTE</name>
<sequence length="815" mass="95275">MGCIGSTSRNLQQPTFSAILTEIFELVPREETLKEFNKKSEIMKYFNEFDWAKIQPQFKLEVKTLIDHIESYKIRLIDSALYVESKIKLSQNPIIIKMCMHILQELILNLDKFIQLKEIPVQNQLYEESKIEISQRSIQIEHLQTLTQVSDNFLKFELAFSNIISQLINDKMTYAMQEQYNFLRVWWSQFLETLESFSNKKANKQFQSENIQCILTFLEYIIGTKLGYSDQFEWVTKTNEEMSAVQELLDLISDPFVVMSVYKNAFLRIPQERLFVTKSQKALFNILMKDHKKFASQPIWHKLTETFLERALNQQLYEELFQMLFNNFDEDYWKNPQDIFDITFLVLEVAKEINQLSNTELFIFTKLVDYLDSPNDKNPFESPSAPALMKKTSEYKSFHVTSNVKNSIIKLLISLFNSIETNQFILFQQTQTIKAVLNNLRINPDAETFDDTKLCLIALLKQISSDTNSVQSFIQQTLTFTYHYNLSLMNNTAINLDILINLLIILHECILKIETFNSTIIITEEMIVMLIEIAEYDHQISLKCAQILTSLFLQAGKINSNENNEINSYIVPNSNIIGLSAYFLSNSVLISYNEPEYVKTLINQFFDFIPGRLTNQQIVSIIAYLIDDSTIKLGNSKLTKSNRKVNFDIYKDKELRLCMIIKLISFLDDEMSKDFNELLYSFLGAQFQIYKKKGFGAYQDLASLLQKNNINTEIQEILSKCNSISTIDFEKIKKQFKDNLSNQNNQNGIINLDDIQVKEDNERGSILNQSFQAPSHIELQLDESFEQQLQTIKKQKMKQEKLEHLTTEQREMMEY</sequence>